<dbReference type="SUPFAM" id="SSF53474">
    <property type="entry name" value="alpha/beta-Hydrolases"/>
    <property type="match status" value="1"/>
</dbReference>
<comment type="domain">
    <text evidence="3">The main chain amide nitrogen atoms of the second glycine and its adjacent residue in the HGGXW motif define the oxyanion hole, and stabilize the oxyanion that forms during the nucleophilic attack by the catalytic serine during substrate cleavage.</text>
</comment>
<dbReference type="InterPro" id="IPR050300">
    <property type="entry name" value="GDXG_lipolytic_enzyme"/>
</dbReference>
<evidence type="ECO:0000313" key="6">
    <source>
        <dbReference type="Proteomes" id="UP000654913"/>
    </source>
</evidence>
<dbReference type="EC" id="3.5.1.9" evidence="3"/>
<accession>A0A7R8AQD8</accession>
<dbReference type="GO" id="GO:0019441">
    <property type="term" value="P:L-tryptophan catabolic process to kynurenine"/>
    <property type="evidence" value="ECO:0007669"/>
    <property type="project" value="UniProtKB-UniRule"/>
</dbReference>
<comment type="pathway">
    <text evidence="3">Amino-acid degradation; L-tryptophan degradation via kynurenine pathway; L-kynurenine from L-tryptophan: step 2/2.</text>
</comment>
<comment type="subunit">
    <text evidence="3">Homodimer.</text>
</comment>
<feature type="domain" description="BD-FAE-like" evidence="4">
    <location>
        <begin position="27"/>
        <end position="244"/>
    </location>
</feature>
<dbReference type="AlphaFoldDB" id="A0A7R8AQD8"/>
<sequence length="293" mass="32261">MSLETFPYGDHDLQTVTVAHPYPAPTNTENDTGYWVILIHGGAWRDPTQTATSYLTPALSILSSQQPQQPITGLASISYRLSPHPSHQQDLSNVSPTSARTAEHPDHIADVQAALSFLEAKYKIRRRYVLVGHSCGATLAFQAVMESLAPAASKTGARYEFPVAILGMAGIYNLRLLRDSHRDISAYQEIIEGAFGGDENVWDAVSPGVVGVDAWEEGRVVVLAHSESDELCDVAQSEEMKRRLRGWEEDKSSGQRKVHVLSIEGKHDEAWEKGTELARAIVFTLSRLQEAEV</sequence>
<feature type="active site" description="Nucleophile" evidence="3">
    <location>
        <position position="134"/>
    </location>
</feature>
<dbReference type="GO" id="GO:0004061">
    <property type="term" value="F:arylformamidase activity"/>
    <property type="evidence" value="ECO:0007669"/>
    <property type="project" value="UniProtKB-UniRule"/>
</dbReference>
<dbReference type="KEGG" id="apuu:APUU_50459A"/>
<comment type="function">
    <text evidence="3">Catalyzes the hydrolysis of N-formyl-L-kynurenine to L-kynurenine, the second step in the kynurenine pathway of tryptophan degradation. Kynurenine may be further oxidized to nicotinic acid, NAD(H) and NADP(H). Required for elimination of toxic metabolites.</text>
</comment>
<reference evidence="5" key="1">
    <citation type="submission" date="2021-01" db="EMBL/GenBank/DDBJ databases">
        <authorList>
            <consortium name="Aspergillus puulaauensis MK2 genome sequencing consortium"/>
            <person name="Kazuki M."/>
            <person name="Futagami T."/>
        </authorList>
    </citation>
    <scope>NUCLEOTIDE SEQUENCE</scope>
    <source>
        <strain evidence="5">MK2</strain>
    </source>
</reference>
<dbReference type="EMBL" id="AP024447">
    <property type="protein sequence ID" value="BCS25748.1"/>
    <property type="molecule type" value="Genomic_DNA"/>
</dbReference>
<dbReference type="RefSeq" id="XP_041557942.1">
    <property type="nucleotide sequence ID" value="XM_041705458.1"/>
</dbReference>
<protein>
    <recommendedName>
        <fullName evidence="3">Kynurenine formamidase</fullName>
        <shortName evidence="3">KFA</shortName>
        <shortName evidence="3">KFase</shortName>
        <ecNumber evidence="3">3.5.1.9</ecNumber>
    </recommendedName>
    <alternativeName>
        <fullName evidence="3">Arylformamidase</fullName>
    </alternativeName>
    <alternativeName>
        <fullName evidence="3">N-formylkynurenine formamidase</fullName>
        <shortName evidence="3">FKF</shortName>
    </alternativeName>
</protein>
<dbReference type="Pfam" id="PF20434">
    <property type="entry name" value="BD-FAE"/>
    <property type="match status" value="1"/>
</dbReference>
<name>A0A7R8AQD8_9EURO</name>
<dbReference type="Gene3D" id="3.40.50.1820">
    <property type="entry name" value="alpha/beta hydrolase"/>
    <property type="match status" value="1"/>
</dbReference>
<dbReference type="InterPro" id="IPR029058">
    <property type="entry name" value="AB_hydrolase_fold"/>
</dbReference>
<keyword evidence="6" id="KW-1185">Reference proteome</keyword>
<keyword evidence="2 3" id="KW-0823">Tryptophan catabolism</keyword>
<evidence type="ECO:0000256" key="3">
    <source>
        <dbReference type="HAMAP-Rule" id="MF_03014"/>
    </source>
</evidence>
<evidence type="ECO:0000259" key="4">
    <source>
        <dbReference type="Pfam" id="PF20434"/>
    </source>
</evidence>
<dbReference type="HAMAP" id="MF_03014">
    <property type="entry name" value="KFase"/>
    <property type="match status" value="1"/>
</dbReference>
<evidence type="ECO:0000313" key="5">
    <source>
        <dbReference type="EMBL" id="BCS25748.1"/>
    </source>
</evidence>
<proteinExistence type="inferred from homology"/>
<evidence type="ECO:0000256" key="1">
    <source>
        <dbReference type="ARBA" id="ARBA00022801"/>
    </source>
</evidence>
<dbReference type="GeneID" id="64975753"/>
<dbReference type="InterPro" id="IPR027519">
    <property type="entry name" value="KFase_ver/fungi-typ"/>
</dbReference>
<feature type="active site" evidence="3">
    <location>
        <position position="229"/>
    </location>
</feature>
<dbReference type="PANTHER" id="PTHR48081:SF33">
    <property type="entry name" value="KYNURENINE FORMAMIDASE"/>
    <property type="match status" value="1"/>
</dbReference>
<reference evidence="5" key="2">
    <citation type="submission" date="2021-02" db="EMBL/GenBank/DDBJ databases">
        <title>Aspergillus puulaauensis MK2 genome sequence.</title>
        <authorList>
            <person name="Futagami T."/>
            <person name="Mori K."/>
            <person name="Kadooka C."/>
            <person name="Tanaka T."/>
        </authorList>
    </citation>
    <scope>NUCLEOTIDE SEQUENCE</scope>
    <source>
        <strain evidence="5">MK2</strain>
    </source>
</reference>
<evidence type="ECO:0000256" key="2">
    <source>
        <dbReference type="ARBA" id="ARBA00023079"/>
    </source>
</evidence>
<dbReference type="UniPathway" id="UPA00333">
    <property type="reaction ID" value="UER00454"/>
</dbReference>
<organism evidence="5 6">
    <name type="scientific">Aspergillus puulaauensis</name>
    <dbReference type="NCBI Taxonomy" id="1220207"/>
    <lineage>
        <taxon>Eukaryota</taxon>
        <taxon>Fungi</taxon>
        <taxon>Dikarya</taxon>
        <taxon>Ascomycota</taxon>
        <taxon>Pezizomycotina</taxon>
        <taxon>Eurotiomycetes</taxon>
        <taxon>Eurotiomycetidae</taxon>
        <taxon>Eurotiales</taxon>
        <taxon>Aspergillaceae</taxon>
        <taxon>Aspergillus</taxon>
    </lineage>
</organism>
<gene>
    <name evidence="5" type="ORF">APUU_50459A</name>
</gene>
<feature type="short sequence motif" description="HGGXW" evidence="3">
    <location>
        <begin position="40"/>
        <end position="44"/>
    </location>
</feature>
<dbReference type="OrthoDB" id="420264at2759"/>
<comment type="similarity">
    <text evidence="3">Belongs to the kynurenine formamidase family.</text>
</comment>
<dbReference type="PANTHER" id="PTHR48081">
    <property type="entry name" value="AB HYDROLASE SUPERFAMILY PROTEIN C4A8.06C"/>
    <property type="match status" value="1"/>
</dbReference>
<dbReference type="Proteomes" id="UP000654913">
    <property type="component" value="Chromosome 5"/>
</dbReference>
<dbReference type="InterPro" id="IPR049492">
    <property type="entry name" value="BD-FAE-like_dom"/>
</dbReference>
<dbReference type="GO" id="GO:0034354">
    <property type="term" value="P:'de novo' NAD+ biosynthetic process from L-tryptophan"/>
    <property type="evidence" value="ECO:0007669"/>
    <property type="project" value="UniProtKB-UniRule"/>
</dbReference>
<feature type="active site" evidence="3">
    <location>
        <position position="267"/>
    </location>
</feature>
<comment type="catalytic activity">
    <reaction evidence="3">
        <text>N-formyl-L-kynurenine + H2O = L-kynurenine + formate + H(+)</text>
        <dbReference type="Rhea" id="RHEA:13009"/>
        <dbReference type="ChEBI" id="CHEBI:15377"/>
        <dbReference type="ChEBI" id="CHEBI:15378"/>
        <dbReference type="ChEBI" id="CHEBI:15740"/>
        <dbReference type="ChEBI" id="CHEBI:57959"/>
        <dbReference type="ChEBI" id="CHEBI:58629"/>
        <dbReference type="EC" id="3.5.1.9"/>
    </reaction>
</comment>
<keyword evidence="1 3" id="KW-0378">Hydrolase</keyword>